<comment type="caution">
    <text evidence="2">The sequence shown here is derived from an EMBL/GenBank/DDBJ whole genome shotgun (WGS) entry which is preliminary data.</text>
</comment>
<gene>
    <name evidence="2" type="ORF">niasHT_009596</name>
</gene>
<dbReference type="PANTHER" id="PTHR23353:SF23">
    <property type="entry name" value="PROTEIN HAIRLESS"/>
    <property type="match status" value="1"/>
</dbReference>
<evidence type="ECO:0000313" key="2">
    <source>
        <dbReference type="EMBL" id="KAL3122699.1"/>
    </source>
</evidence>
<proteinExistence type="predicted"/>
<feature type="compositionally biased region" description="Low complexity" evidence="1">
    <location>
        <begin position="117"/>
        <end position="182"/>
    </location>
</feature>
<evidence type="ECO:0000256" key="1">
    <source>
        <dbReference type="SAM" id="MobiDB-lite"/>
    </source>
</evidence>
<protein>
    <submittedName>
        <fullName evidence="2">Uncharacterized protein</fullName>
    </submittedName>
</protein>
<evidence type="ECO:0000313" key="3">
    <source>
        <dbReference type="Proteomes" id="UP001620626"/>
    </source>
</evidence>
<accession>A0ABD2M5D5</accession>
<dbReference type="InterPro" id="IPR053019">
    <property type="entry name" value="GATA_zinc_finger"/>
</dbReference>
<dbReference type="EMBL" id="JBICBT010000130">
    <property type="protein sequence ID" value="KAL3122699.1"/>
    <property type="molecule type" value="Genomic_DNA"/>
</dbReference>
<reference evidence="2 3" key="1">
    <citation type="submission" date="2024-10" db="EMBL/GenBank/DDBJ databases">
        <authorList>
            <person name="Kim D."/>
        </authorList>
    </citation>
    <scope>NUCLEOTIDE SEQUENCE [LARGE SCALE GENOMIC DNA]</scope>
    <source>
        <strain evidence="2">BH-2024</strain>
    </source>
</reference>
<name>A0ABD2M5D5_9BILA</name>
<dbReference type="PANTHER" id="PTHR23353">
    <property type="entry name" value="RAB-GAP/TBC-RELATED"/>
    <property type="match status" value="1"/>
</dbReference>
<sequence>MSTTFMERSDENCNNKNNNNCQREGIMQKHPTNFVEHDHCYARPTTQLWKLKRQKYLLTFKLCKICSQELYSRKNDDITECSDGGVDLVLHLCRSCTVLNMKLSDMNSAPFMANHSRNLYNSNNNNNNNNDNNGNEYRVNNWTDRSNNNSNNPDIDNNNNNNNSDNFSFYNNNHNNNNNSNNTGKTYCTIQTDRFAEDNRWWAYVDEIDEPPEHRAVRIGVSFQWNELSVGFGAYIVRSQGPQPLSATVTFLNNNTNNTPMDVQFVNSNYNNNNNANNAFGDQQRQQTQHYHDETHEQRSVWYAEEYEGEQRNVAAMLQQTSWSPGPFSPPPYHQWQEERAQKLVNIVEEGTPLVDEIDQENRAPLHIVDTPKTTGRFPPPPSKWYVRPNASSMKHKKARSIALKRHCVQQKRKCVICDTEDEPGKAKERKCRGKPFQCWFCQAN</sequence>
<keyword evidence="3" id="KW-1185">Reference proteome</keyword>
<dbReference type="Proteomes" id="UP001620626">
    <property type="component" value="Unassembled WGS sequence"/>
</dbReference>
<dbReference type="AlphaFoldDB" id="A0ABD2M5D5"/>
<feature type="region of interest" description="Disordered" evidence="1">
    <location>
        <begin position="117"/>
        <end position="185"/>
    </location>
</feature>
<organism evidence="2 3">
    <name type="scientific">Heterodera trifolii</name>
    <dbReference type="NCBI Taxonomy" id="157864"/>
    <lineage>
        <taxon>Eukaryota</taxon>
        <taxon>Metazoa</taxon>
        <taxon>Ecdysozoa</taxon>
        <taxon>Nematoda</taxon>
        <taxon>Chromadorea</taxon>
        <taxon>Rhabditida</taxon>
        <taxon>Tylenchina</taxon>
        <taxon>Tylenchomorpha</taxon>
        <taxon>Tylenchoidea</taxon>
        <taxon>Heteroderidae</taxon>
        <taxon>Heteroderinae</taxon>
        <taxon>Heterodera</taxon>
    </lineage>
</organism>